<evidence type="ECO:0000256" key="1">
    <source>
        <dbReference type="SAM" id="MobiDB-lite"/>
    </source>
</evidence>
<evidence type="ECO:0008006" key="4">
    <source>
        <dbReference type="Google" id="ProtNLM"/>
    </source>
</evidence>
<protein>
    <recommendedName>
        <fullName evidence="4">F-box domain-containing protein</fullName>
    </recommendedName>
</protein>
<feature type="region of interest" description="Disordered" evidence="1">
    <location>
        <begin position="557"/>
        <end position="606"/>
    </location>
</feature>
<sequence length="606" mass="67387">MSLPQELCDLIIDETSMVTNKTERSRDLVALSLVCKSFRNRAHKHLFESVNLIHQLEERKTKTARHLLSLFEVDPCTETSGLASRISSFTCCFFSPGEDSECLIGVLRTLFNNPDNTKSHPTPCSLSLISATSMRWSELGDNLLQELSQVCHRPRLASLSIFGFQDFPLHFLRNMSIKRLFISSTSVLRPLPSVFSAAIGDTGRDRGVILETLDLDHLEPPPGPLLVISEQTNPSVIFSNLKTLRYSLYDHMQDALKQILTDCANQLEVLEVTVLQRPAVQDPIPFEKLPRLRKFCANISLTSFLPVGFLLPLLDQKEFCPALQTITSLLFIKASLFNPNVGASKCDGLSTPINDAISVSGAPFLVRVESFEPDFTLMFHNPSSSITFKSQSLANGTGKPISLETLVNFANRGRIVQQPMCFFGDVTLRSDSLAMHSFSSLPHIFKTSTQLTNTATSNWNNTYDLTPVASHTTTRQSILLRTLNCVVHSVASHDDKANAEALQSGIVTGIVNPNGHILWRGWADVDTHGLRHPRAHSLSRLDNEPNLVILHFPSQRCGHRRGGRHRGKVDSESALTESRLEDTSAKREEEIEGERPQRSTLRTLGS</sequence>
<keyword evidence="3" id="KW-1185">Reference proteome</keyword>
<comment type="caution">
    <text evidence="2">The sequence shown here is derived from an EMBL/GenBank/DDBJ whole genome shotgun (WGS) entry which is preliminary data.</text>
</comment>
<name>A0A8H4VII4_9AGAR</name>
<feature type="compositionally biased region" description="Basic and acidic residues" evidence="1">
    <location>
        <begin position="578"/>
        <end position="597"/>
    </location>
</feature>
<dbReference type="EMBL" id="JAACJL010000058">
    <property type="protein sequence ID" value="KAF4610842.1"/>
    <property type="molecule type" value="Genomic_DNA"/>
</dbReference>
<feature type="compositionally biased region" description="Basic residues" evidence="1">
    <location>
        <begin position="557"/>
        <end position="567"/>
    </location>
</feature>
<gene>
    <name evidence="2" type="ORF">D9613_007184</name>
</gene>
<reference evidence="2 3" key="1">
    <citation type="submission" date="2019-12" db="EMBL/GenBank/DDBJ databases">
        <authorList>
            <person name="Floudas D."/>
            <person name="Bentzer J."/>
            <person name="Ahren D."/>
            <person name="Johansson T."/>
            <person name="Persson P."/>
            <person name="Tunlid A."/>
        </authorList>
    </citation>
    <scope>NUCLEOTIDE SEQUENCE [LARGE SCALE GENOMIC DNA]</scope>
    <source>
        <strain evidence="2 3">CBS 102.39</strain>
    </source>
</reference>
<dbReference type="AlphaFoldDB" id="A0A8H4VII4"/>
<proteinExistence type="predicted"/>
<accession>A0A8H4VII4</accession>
<evidence type="ECO:0000313" key="2">
    <source>
        <dbReference type="EMBL" id="KAF4610842.1"/>
    </source>
</evidence>
<organism evidence="2 3">
    <name type="scientific">Agrocybe pediades</name>
    <dbReference type="NCBI Taxonomy" id="84607"/>
    <lineage>
        <taxon>Eukaryota</taxon>
        <taxon>Fungi</taxon>
        <taxon>Dikarya</taxon>
        <taxon>Basidiomycota</taxon>
        <taxon>Agaricomycotina</taxon>
        <taxon>Agaricomycetes</taxon>
        <taxon>Agaricomycetidae</taxon>
        <taxon>Agaricales</taxon>
        <taxon>Agaricineae</taxon>
        <taxon>Strophariaceae</taxon>
        <taxon>Agrocybe</taxon>
    </lineage>
</organism>
<evidence type="ECO:0000313" key="3">
    <source>
        <dbReference type="Proteomes" id="UP000521872"/>
    </source>
</evidence>
<dbReference type="Proteomes" id="UP000521872">
    <property type="component" value="Unassembled WGS sequence"/>
</dbReference>